<comment type="caution">
    <text evidence="3">The sequence shown here is derived from an EMBL/GenBank/DDBJ whole genome shotgun (WGS) entry which is preliminary data.</text>
</comment>
<evidence type="ECO:0000256" key="2">
    <source>
        <dbReference type="SAM" id="Phobius"/>
    </source>
</evidence>
<evidence type="ECO:0000313" key="4">
    <source>
        <dbReference type="Proteomes" id="UP000662111"/>
    </source>
</evidence>
<keyword evidence="2" id="KW-0812">Transmembrane</keyword>
<evidence type="ECO:0000256" key="1">
    <source>
        <dbReference type="SAM" id="MobiDB-lite"/>
    </source>
</evidence>
<gene>
    <name evidence="3" type="ORF">GCM10011509_02740</name>
</gene>
<keyword evidence="2" id="KW-1133">Transmembrane helix</keyword>
<feature type="transmembrane region" description="Helical" evidence="2">
    <location>
        <begin position="89"/>
        <end position="111"/>
    </location>
</feature>
<protein>
    <recommendedName>
        <fullName evidence="5">Phage holin family protein</fullName>
    </recommendedName>
</protein>
<keyword evidence="2" id="KW-0472">Membrane</keyword>
<feature type="region of interest" description="Disordered" evidence="1">
    <location>
        <begin position="137"/>
        <end position="167"/>
    </location>
</feature>
<organism evidence="3 4">
    <name type="scientific">Ornithinimicrobium pekingense</name>
    <dbReference type="NCBI Taxonomy" id="384677"/>
    <lineage>
        <taxon>Bacteria</taxon>
        <taxon>Bacillati</taxon>
        <taxon>Actinomycetota</taxon>
        <taxon>Actinomycetes</taxon>
        <taxon>Micrococcales</taxon>
        <taxon>Ornithinimicrobiaceae</taxon>
        <taxon>Ornithinimicrobium</taxon>
    </lineage>
</organism>
<accession>A0ABQ2F3R7</accession>
<sequence length="167" mass="17476">MATPVDPGKQPLQGTTGERSIGQLVSDVSTDLSQIVRGEVELAKAEIKTDLQHAGKGAGMFAGAGVLAAYGFGLLLLGLAGVIAIWLDWWAGLLIVAAVLFLVAGILAMIGKKQVTQVKGKPQRTIDNAQQTVETLKQAPAQLKSPTPPPSAVTRRELEADAASTRR</sequence>
<keyword evidence="4" id="KW-1185">Reference proteome</keyword>
<proteinExistence type="predicted"/>
<dbReference type="EMBL" id="BMLB01000001">
    <property type="protein sequence ID" value="GGK57772.1"/>
    <property type="molecule type" value="Genomic_DNA"/>
</dbReference>
<reference evidence="4" key="1">
    <citation type="journal article" date="2019" name="Int. J. Syst. Evol. Microbiol.">
        <title>The Global Catalogue of Microorganisms (GCM) 10K type strain sequencing project: providing services to taxonomists for standard genome sequencing and annotation.</title>
        <authorList>
            <consortium name="The Broad Institute Genomics Platform"/>
            <consortium name="The Broad Institute Genome Sequencing Center for Infectious Disease"/>
            <person name="Wu L."/>
            <person name="Ma J."/>
        </authorList>
    </citation>
    <scope>NUCLEOTIDE SEQUENCE [LARGE SCALE GENOMIC DNA]</scope>
    <source>
        <strain evidence="4">CGMCC 1.5362</strain>
    </source>
</reference>
<dbReference type="RefSeq" id="WP_022920958.1">
    <property type="nucleotide sequence ID" value="NZ_BMLB01000001.1"/>
</dbReference>
<evidence type="ECO:0000313" key="3">
    <source>
        <dbReference type="EMBL" id="GGK57772.1"/>
    </source>
</evidence>
<dbReference type="InterPro" id="IPR009937">
    <property type="entry name" value="Phage_holin_3_6"/>
</dbReference>
<feature type="transmembrane region" description="Helical" evidence="2">
    <location>
        <begin position="58"/>
        <end position="83"/>
    </location>
</feature>
<dbReference type="Proteomes" id="UP000662111">
    <property type="component" value="Unassembled WGS sequence"/>
</dbReference>
<name>A0ABQ2F3R7_9MICO</name>
<evidence type="ECO:0008006" key="5">
    <source>
        <dbReference type="Google" id="ProtNLM"/>
    </source>
</evidence>
<dbReference type="Pfam" id="PF07332">
    <property type="entry name" value="Phage_holin_3_6"/>
    <property type="match status" value="1"/>
</dbReference>